<evidence type="ECO:0000313" key="8">
    <source>
        <dbReference type="Proteomes" id="UP000527355"/>
    </source>
</evidence>
<evidence type="ECO:0000313" key="7">
    <source>
        <dbReference type="EMBL" id="KAF6267215.1"/>
    </source>
</evidence>
<keyword evidence="2 5" id="KW-0732">Signal</keyword>
<dbReference type="Gene3D" id="2.10.310.10">
    <property type="entry name" value="Serpins superfamily"/>
    <property type="match status" value="1"/>
</dbReference>
<protein>
    <recommendedName>
        <fullName evidence="6">Serpin domain-containing protein</fullName>
    </recommendedName>
</protein>
<keyword evidence="3" id="KW-0325">Glycoprotein</keyword>
<dbReference type="Proteomes" id="UP000527355">
    <property type="component" value="Unassembled WGS sequence"/>
</dbReference>
<dbReference type="Pfam" id="PF00079">
    <property type="entry name" value="Serpin"/>
    <property type="match status" value="2"/>
</dbReference>
<dbReference type="FunFam" id="2.30.39.10:FF:000003">
    <property type="entry name" value="alpha-1-antitrypsin isoform X1"/>
    <property type="match status" value="1"/>
</dbReference>
<organism evidence="7 8">
    <name type="scientific">Myotis myotis</name>
    <name type="common">Greater mouse-eared bat</name>
    <name type="synonym">Vespertilio myotis</name>
    <dbReference type="NCBI Taxonomy" id="51298"/>
    <lineage>
        <taxon>Eukaryota</taxon>
        <taxon>Metazoa</taxon>
        <taxon>Chordata</taxon>
        <taxon>Craniata</taxon>
        <taxon>Vertebrata</taxon>
        <taxon>Euteleostomi</taxon>
        <taxon>Mammalia</taxon>
        <taxon>Eutheria</taxon>
        <taxon>Laurasiatheria</taxon>
        <taxon>Chiroptera</taxon>
        <taxon>Yangochiroptera</taxon>
        <taxon>Vespertilionidae</taxon>
        <taxon>Myotis</taxon>
    </lineage>
</organism>
<gene>
    <name evidence="7" type="ORF">mMyoMyo1_017280</name>
</gene>
<evidence type="ECO:0000256" key="2">
    <source>
        <dbReference type="ARBA" id="ARBA00022729"/>
    </source>
</evidence>
<dbReference type="InterPro" id="IPR023796">
    <property type="entry name" value="Serpin_dom"/>
</dbReference>
<dbReference type="AlphaFoldDB" id="A0A7J7QTZ8"/>
<dbReference type="EMBL" id="JABWUV010000060">
    <property type="protein sequence ID" value="KAF6267215.1"/>
    <property type="molecule type" value="Genomic_DNA"/>
</dbReference>
<feature type="signal peptide" evidence="5">
    <location>
        <begin position="1"/>
        <end position="23"/>
    </location>
</feature>
<proteinExistence type="inferred from homology"/>
<dbReference type="Gene3D" id="2.30.39.10">
    <property type="entry name" value="Alpha-1-antitrypsin, domain 1"/>
    <property type="match status" value="1"/>
</dbReference>
<evidence type="ECO:0000256" key="4">
    <source>
        <dbReference type="RuleBase" id="RU000411"/>
    </source>
</evidence>
<keyword evidence="8" id="KW-1185">Reference proteome</keyword>
<dbReference type="InterPro" id="IPR036186">
    <property type="entry name" value="Serpin_sf"/>
</dbReference>
<feature type="chain" id="PRO_5029570817" description="Serpin domain-containing protein" evidence="5">
    <location>
        <begin position="24"/>
        <end position="374"/>
    </location>
</feature>
<dbReference type="InterPro" id="IPR042185">
    <property type="entry name" value="Serpin_sf_2"/>
</dbReference>
<dbReference type="GO" id="GO:0005615">
    <property type="term" value="C:extracellular space"/>
    <property type="evidence" value="ECO:0007669"/>
    <property type="project" value="InterPro"/>
</dbReference>
<dbReference type="PANTHER" id="PTHR11461:SF377">
    <property type="entry name" value="SERPIN A13-RELATED"/>
    <property type="match status" value="1"/>
</dbReference>
<reference evidence="7 8" key="1">
    <citation type="journal article" date="2020" name="Nature">
        <title>Six reference-quality genomes reveal evolution of bat adaptations.</title>
        <authorList>
            <person name="Jebb D."/>
            <person name="Huang Z."/>
            <person name="Pippel M."/>
            <person name="Hughes G.M."/>
            <person name="Lavrichenko K."/>
            <person name="Devanna P."/>
            <person name="Winkler S."/>
            <person name="Jermiin L.S."/>
            <person name="Skirmuntt E.C."/>
            <person name="Katzourakis A."/>
            <person name="Burkitt-Gray L."/>
            <person name="Ray D.A."/>
            <person name="Sullivan K.A.M."/>
            <person name="Roscito J.G."/>
            <person name="Kirilenko B.M."/>
            <person name="Davalos L.M."/>
            <person name="Corthals A.P."/>
            <person name="Power M.L."/>
            <person name="Jones G."/>
            <person name="Ransome R.D."/>
            <person name="Dechmann D.K.N."/>
            <person name="Locatelli A.G."/>
            <person name="Puechmaille S.J."/>
            <person name="Fedrigo O."/>
            <person name="Jarvis E.D."/>
            <person name="Hiller M."/>
            <person name="Vernes S.C."/>
            <person name="Myers E.W."/>
            <person name="Teeling E.C."/>
        </authorList>
    </citation>
    <scope>NUCLEOTIDE SEQUENCE [LARGE SCALE GENOMIC DNA]</scope>
    <source>
        <strain evidence="7">MMyoMyo1</strain>
        <tissue evidence="7">Flight muscle</tissue>
    </source>
</reference>
<comment type="caution">
    <text evidence="7">The sequence shown here is derived from an EMBL/GenBank/DDBJ whole genome shotgun (WGS) entry which is preliminary data.</text>
</comment>
<dbReference type="SUPFAM" id="SSF56574">
    <property type="entry name" value="Serpins"/>
    <property type="match status" value="1"/>
</dbReference>
<dbReference type="PANTHER" id="PTHR11461">
    <property type="entry name" value="SERINE PROTEASE INHIBITOR, SERPIN"/>
    <property type="match status" value="1"/>
</dbReference>
<evidence type="ECO:0000256" key="5">
    <source>
        <dbReference type="SAM" id="SignalP"/>
    </source>
</evidence>
<dbReference type="Gene3D" id="6.20.40.10">
    <property type="match status" value="1"/>
</dbReference>
<dbReference type="SMART" id="SM00093">
    <property type="entry name" value="SERPIN"/>
    <property type="match status" value="1"/>
</dbReference>
<accession>A0A7J7QTZ8</accession>
<evidence type="ECO:0000259" key="6">
    <source>
        <dbReference type="SMART" id="SM00093"/>
    </source>
</evidence>
<dbReference type="InterPro" id="IPR000215">
    <property type="entry name" value="Serpin_fam"/>
</dbReference>
<sequence length="374" mass="40934">MEAPRWWLLVPALLAVGHCLALANQEDSGPMDPGPPDVPPGPALPCHKLSVSNIDFAFELYRQLASEAPGENVLFSPVSISWALATLFLEAPAASRAHLLEGLGFNLTLVSEAEIQEGFRDLLRRLPVQGPQHSIREYVEKQTRGQLGAWVEGLSDATAEVLVSHLLLRAGWVRPFDPRATSLKKFFVDEHRAVQVPMMRQKARHRFLHDPELQCTVLQMEHAAGATTFFVFPQRGGLRQLEDALLPETLIKWDSQLRTRELDFYFPKFSISSSARLELLLPGAAVGGGLPEPGLNISKVAHKAAMTLDEGGTEVAAATSIQLTPGPRPDRDLHASPAPDTEFNRPFLVMTFHTDTGSMLLLGRVVNPLGCCAG</sequence>
<evidence type="ECO:0000256" key="3">
    <source>
        <dbReference type="ARBA" id="ARBA00023180"/>
    </source>
</evidence>
<dbReference type="VEuPathDB" id="HostDB:LOC118659584"/>
<evidence type="ECO:0000256" key="1">
    <source>
        <dbReference type="ARBA" id="ARBA00009500"/>
    </source>
</evidence>
<name>A0A7J7QTZ8_MYOMY</name>
<comment type="similarity">
    <text evidence="1 4">Belongs to the serpin family.</text>
</comment>
<dbReference type="InterPro" id="IPR042178">
    <property type="entry name" value="Serpin_sf_1"/>
</dbReference>
<dbReference type="GO" id="GO:0004867">
    <property type="term" value="F:serine-type endopeptidase inhibitor activity"/>
    <property type="evidence" value="ECO:0007669"/>
    <property type="project" value="InterPro"/>
</dbReference>
<dbReference type="Gene3D" id="3.30.497.10">
    <property type="entry name" value="Antithrombin, subunit I, domain 2"/>
    <property type="match status" value="1"/>
</dbReference>
<feature type="domain" description="Serpin" evidence="6">
    <location>
        <begin position="58"/>
        <end position="368"/>
    </location>
</feature>